<protein>
    <submittedName>
        <fullName evidence="1">Uncharacterized protein</fullName>
    </submittedName>
</protein>
<organism evidence="1 2">
    <name type="scientific">Dimargaris cristalligena</name>
    <dbReference type="NCBI Taxonomy" id="215637"/>
    <lineage>
        <taxon>Eukaryota</taxon>
        <taxon>Fungi</taxon>
        <taxon>Fungi incertae sedis</taxon>
        <taxon>Zoopagomycota</taxon>
        <taxon>Kickxellomycotina</taxon>
        <taxon>Dimargaritomycetes</taxon>
        <taxon>Dimargaritales</taxon>
        <taxon>Dimargaritaceae</taxon>
        <taxon>Dimargaris</taxon>
    </lineage>
</organism>
<evidence type="ECO:0000313" key="2">
    <source>
        <dbReference type="Proteomes" id="UP000268162"/>
    </source>
</evidence>
<gene>
    <name evidence="1" type="ORF">BJ085DRAFT_37437</name>
</gene>
<sequence length="296" mass="34059">MPTKTVIFVNPVVGFSPESKLFNKYEAPYVDFRTTDDTSDRAALTDVVLDLDPQQYHRSFFIIFDHPEYCRTIGVQSPSDPKPMPLPSTAEWASSAAMQPILQSYASQFMIDDHSELPSFEGELWCKYGSRTGIKSVHSNYPLRLTTLLWDPQYRFFCERPHHFLFFRSTPAHCLRNIPGFVTNVMDNNLGQQLRSIMYVTGTFELDAMCRIFESYPYSLHEFFVMHPGNDDHGTFYFQSYDDEEAVDGTRRYASMNVTYRGLAAILPAVEVSRMDIASYGDVDCGDFVHDFDPLW</sequence>
<keyword evidence="2" id="KW-1185">Reference proteome</keyword>
<dbReference type="EMBL" id="ML002218">
    <property type="protein sequence ID" value="RKP40227.1"/>
    <property type="molecule type" value="Genomic_DNA"/>
</dbReference>
<dbReference type="AlphaFoldDB" id="A0A4Q0A2E0"/>
<reference evidence="2" key="1">
    <citation type="journal article" date="2018" name="Nat. Microbiol.">
        <title>Leveraging single-cell genomics to expand the fungal tree of life.</title>
        <authorList>
            <person name="Ahrendt S.R."/>
            <person name="Quandt C.A."/>
            <person name="Ciobanu D."/>
            <person name="Clum A."/>
            <person name="Salamov A."/>
            <person name="Andreopoulos B."/>
            <person name="Cheng J.F."/>
            <person name="Woyke T."/>
            <person name="Pelin A."/>
            <person name="Henrissat B."/>
            <person name="Reynolds N.K."/>
            <person name="Benny G.L."/>
            <person name="Smith M.E."/>
            <person name="James T.Y."/>
            <person name="Grigoriev I.V."/>
        </authorList>
    </citation>
    <scope>NUCLEOTIDE SEQUENCE [LARGE SCALE GENOMIC DNA]</scope>
    <source>
        <strain evidence="2">RSA 468</strain>
    </source>
</reference>
<proteinExistence type="predicted"/>
<dbReference type="Proteomes" id="UP000268162">
    <property type="component" value="Unassembled WGS sequence"/>
</dbReference>
<name>A0A4Q0A2E0_9FUNG</name>
<evidence type="ECO:0000313" key="1">
    <source>
        <dbReference type="EMBL" id="RKP40227.1"/>
    </source>
</evidence>
<accession>A0A4Q0A2E0</accession>